<organism evidence="9 10">
    <name type="scientific">Ridgeia piscesae</name>
    <name type="common">Tubeworm</name>
    <dbReference type="NCBI Taxonomy" id="27915"/>
    <lineage>
        <taxon>Eukaryota</taxon>
        <taxon>Metazoa</taxon>
        <taxon>Spiralia</taxon>
        <taxon>Lophotrochozoa</taxon>
        <taxon>Annelida</taxon>
        <taxon>Polychaeta</taxon>
        <taxon>Sedentaria</taxon>
        <taxon>Canalipalpata</taxon>
        <taxon>Sabellida</taxon>
        <taxon>Siboglinidae</taxon>
        <taxon>Ridgeia</taxon>
    </lineage>
</organism>
<keyword evidence="5" id="KW-0808">Transferase</keyword>
<dbReference type="Gene3D" id="3.30.2160.10">
    <property type="entry name" value="Hect, E3 ligase catalytic domain"/>
    <property type="match status" value="1"/>
</dbReference>
<gene>
    <name evidence="9" type="ORF">NP493_1016g01015</name>
</gene>
<dbReference type="PROSITE" id="PS50237">
    <property type="entry name" value="HECT"/>
    <property type="match status" value="1"/>
</dbReference>
<name>A0AAD9NKG5_RIDPI</name>
<evidence type="ECO:0000256" key="5">
    <source>
        <dbReference type="ARBA" id="ARBA00022679"/>
    </source>
</evidence>
<dbReference type="InterPro" id="IPR035983">
    <property type="entry name" value="Hect_E3_ubiquitin_ligase"/>
</dbReference>
<dbReference type="PANTHER" id="PTHR45700:SF8">
    <property type="entry name" value="HECT-TYPE E3 UBIQUITIN TRANSFERASE"/>
    <property type="match status" value="1"/>
</dbReference>
<evidence type="ECO:0000313" key="9">
    <source>
        <dbReference type="EMBL" id="KAK2171878.1"/>
    </source>
</evidence>
<dbReference type="PANTHER" id="PTHR45700">
    <property type="entry name" value="UBIQUITIN-PROTEIN LIGASE E3C"/>
    <property type="match status" value="1"/>
</dbReference>
<dbReference type="SUPFAM" id="SSF56204">
    <property type="entry name" value="Hect, E3 ligase catalytic domain"/>
    <property type="match status" value="1"/>
</dbReference>
<dbReference type="FunFam" id="3.30.2160.10:FF:000004">
    <property type="entry name" value="probable E3 ubiquitin-protein ligase HERC4 isoform X1"/>
    <property type="match status" value="1"/>
</dbReference>
<feature type="domain" description="HECT" evidence="8">
    <location>
        <begin position="162"/>
        <end position="489"/>
    </location>
</feature>
<dbReference type="Proteomes" id="UP001209878">
    <property type="component" value="Unassembled WGS sequence"/>
</dbReference>
<feature type="active site" description="Glycyl thioester intermediate" evidence="7">
    <location>
        <position position="457"/>
    </location>
</feature>
<dbReference type="InterPro" id="IPR044611">
    <property type="entry name" value="E3A/B/C-like"/>
</dbReference>
<dbReference type="SMART" id="SM00119">
    <property type="entry name" value="HECTc"/>
    <property type="match status" value="1"/>
</dbReference>
<comment type="subcellular location">
    <subcellularLocation>
        <location evidence="2">Cytoplasm</location>
    </subcellularLocation>
</comment>
<proteinExistence type="predicted"/>
<comment type="catalytic activity">
    <reaction evidence="1">
        <text>S-ubiquitinyl-[E2 ubiquitin-conjugating enzyme]-L-cysteine + [acceptor protein]-L-lysine = [E2 ubiquitin-conjugating enzyme]-L-cysteine + N(6)-ubiquitinyl-[acceptor protein]-L-lysine.</text>
        <dbReference type="EC" id="2.3.2.26"/>
    </reaction>
</comment>
<dbReference type="Gene3D" id="3.30.2410.10">
    <property type="entry name" value="Hect, E3 ligase catalytic domain"/>
    <property type="match status" value="1"/>
</dbReference>
<dbReference type="GO" id="GO:0000209">
    <property type="term" value="P:protein polyubiquitination"/>
    <property type="evidence" value="ECO:0007669"/>
    <property type="project" value="InterPro"/>
</dbReference>
<dbReference type="AlphaFoldDB" id="A0AAD9NKG5"/>
<dbReference type="CDD" id="cd00078">
    <property type="entry name" value="HECTc"/>
    <property type="match status" value="1"/>
</dbReference>
<evidence type="ECO:0000256" key="1">
    <source>
        <dbReference type="ARBA" id="ARBA00000885"/>
    </source>
</evidence>
<dbReference type="InterPro" id="IPR000569">
    <property type="entry name" value="HECT_dom"/>
</dbReference>
<protein>
    <recommendedName>
        <fullName evidence="3">HECT-type E3 ubiquitin transferase</fullName>
        <ecNumber evidence="3">2.3.2.26</ecNumber>
    </recommendedName>
</protein>
<keyword evidence="10" id="KW-1185">Reference proteome</keyword>
<dbReference type="FunFam" id="3.30.2410.10:FF:000003">
    <property type="entry name" value="probable E3 ubiquitin-protein ligase HERC4 isoform X1"/>
    <property type="match status" value="1"/>
</dbReference>
<keyword evidence="4" id="KW-0963">Cytoplasm</keyword>
<keyword evidence="6 7" id="KW-0833">Ubl conjugation pathway</keyword>
<reference evidence="9" key="1">
    <citation type="journal article" date="2023" name="Mol. Biol. Evol.">
        <title>Third-Generation Sequencing Reveals the Adaptive Role of the Epigenome in Three Deep-Sea Polychaetes.</title>
        <authorList>
            <person name="Perez M."/>
            <person name="Aroh O."/>
            <person name="Sun Y."/>
            <person name="Lan Y."/>
            <person name="Juniper S.K."/>
            <person name="Young C.R."/>
            <person name="Angers B."/>
            <person name="Qian P.Y."/>
        </authorList>
    </citation>
    <scope>NUCLEOTIDE SEQUENCE</scope>
    <source>
        <strain evidence="9">R07B-5</strain>
    </source>
</reference>
<accession>A0AAD9NKG5</accession>
<dbReference type="EMBL" id="JAODUO010001015">
    <property type="protein sequence ID" value="KAK2171878.1"/>
    <property type="molecule type" value="Genomic_DNA"/>
</dbReference>
<evidence type="ECO:0000256" key="3">
    <source>
        <dbReference type="ARBA" id="ARBA00012485"/>
    </source>
</evidence>
<comment type="caution">
    <text evidence="9">The sequence shown here is derived from an EMBL/GenBank/DDBJ whole genome shotgun (WGS) entry which is preliminary data.</text>
</comment>
<evidence type="ECO:0000256" key="4">
    <source>
        <dbReference type="ARBA" id="ARBA00022490"/>
    </source>
</evidence>
<evidence type="ECO:0000256" key="2">
    <source>
        <dbReference type="ARBA" id="ARBA00004496"/>
    </source>
</evidence>
<dbReference type="EC" id="2.3.2.26" evidence="3"/>
<dbReference type="GO" id="GO:0061630">
    <property type="term" value="F:ubiquitin protein ligase activity"/>
    <property type="evidence" value="ECO:0007669"/>
    <property type="project" value="UniProtKB-EC"/>
</dbReference>
<evidence type="ECO:0000256" key="7">
    <source>
        <dbReference type="PROSITE-ProRule" id="PRU00104"/>
    </source>
</evidence>
<sequence length="489" mass="56237">MPRSLGGRQGTITLTLFLPQPGPRADDLQLCLNVLHRLNKVNEEHSQLIPYETFHVSMLKDKTDLRVDYVKWLQRTAIEVINLGHMQVADRGFYFCDYPFVFDAEAKTLLLQTDAFIQMQVAVDEVVRRNITPADIDIPVLLLLVKRTHLVPETIAQLAKQSTSDLKKPLKVVFLGEEGLDAGGVRKEFFLLLLQDLTNPKYGMFQYYEESRLLWFRKQTFEDSRMFFLVGEVCGLAIYNSTIIDLHFPLALYKNLLRRPVTVEDMKELDPLVGKSLEDLLAYSGDDIEDVFCLNFQVTHEEYGVVTEVDLVPDGASIMVNRENRQQYVDAYLKYVFSDSVADQLKAFFDGFHRVCGGKILELFHPKELQAMVVGNENYDWEELQQLTEYKGEYSPNHPTIVIFWEVFHELSLTQKKKFLFFLTGSDRIPIHGMKALKMFIQSTGGGSDYLPVAHTCFNLLDLPQYMDKVILREKLLQAMEETEGFGLV</sequence>
<dbReference type="Gene3D" id="3.90.1750.10">
    <property type="entry name" value="Hect, E3 ligase catalytic domains"/>
    <property type="match status" value="1"/>
</dbReference>
<evidence type="ECO:0000259" key="8">
    <source>
        <dbReference type="PROSITE" id="PS50237"/>
    </source>
</evidence>
<dbReference type="Pfam" id="PF00632">
    <property type="entry name" value="HECT"/>
    <property type="match status" value="1"/>
</dbReference>
<evidence type="ECO:0000256" key="6">
    <source>
        <dbReference type="ARBA" id="ARBA00022786"/>
    </source>
</evidence>
<dbReference type="GO" id="GO:0005737">
    <property type="term" value="C:cytoplasm"/>
    <property type="evidence" value="ECO:0007669"/>
    <property type="project" value="UniProtKB-SubCell"/>
</dbReference>
<evidence type="ECO:0000313" key="10">
    <source>
        <dbReference type="Proteomes" id="UP001209878"/>
    </source>
</evidence>